<proteinExistence type="predicted"/>
<evidence type="ECO:0000313" key="1">
    <source>
        <dbReference type="EMBL" id="AUG46209.1"/>
    </source>
</evidence>
<organism evidence="1 2">
    <name type="scientific">Haloarcula taiwanensis</name>
    <dbReference type="NCBI Taxonomy" id="1932004"/>
    <lineage>
        <taxon>Archaea</taxon>
        <taxon>Methanobacteriati</taxon>
        <taxon>Methanobacteriota</taxon>
        <taxon>Stenosarchaea group</taxon>
        <taxon>Halobacteria</taxon>
        <taxon>Halobacteriales</taxon>
        <taxon>Haloarculaceae</taxon>
        <taxon>Haloarcula</taxon>
    </lineage>
</organism>
<name>A0A2H4ZUQ7_9EURY</name>
<dbReference type="EMBL" id="CP019154">
    <property type="protein sequence ID" value="AUG46209.1"/>
    <property type="molecule type" value="Genomic_DNA"/>
</dbReference>
<gene>
    <name evidence="1" type="ORF">BVU17_01260</name>
</gene>
<keyword evidence="2" id="KW-1185">Reference proteome</keyword>
<evidence type="ECO:0000313" key="2">
    <source>
        <dbReference type="Proteomes" id="UP000242917"/>
    </source>
</evidence>
<dbReference type="AlphaFoldDB" id="A0A2H4ZUQ7"/>
<protein>
    <submittedName>
        <fullName evidence="1">Rubrerythrin family protein</fullName>
    </submittedName>
</protein>
<dbReference type="Proteomes" id="UP000242917">
    <property type="component" value="Chromosome I"/>
</dbReference>
<reference evidence="1 2" key="1">
    <citation type="submission" date="2017-01" db="EMBL/GenBank/DDBJ databases">
        <title>A Red Light-Sensitive Sensory Rhodopsin I From Haloarcula taiwanensis, A New Haloarchaeon Isolated From Taiwan.</title>
        <authorList>
            <person name="Yang C.-S."/>
            <person name="Han Y.-A."/>
            <person name="Chen P.-C."/>
            <person name="Ng W.V."/>
            <person name="Chen T.-W."/>
        </authorList>
    </citation>
    <scope>NUCLEOTIDE SEQUENCE [LARGE SCALE GENOMIC DNA]</scope>
    <source>
        <strain evidence="1 2">Taiwanensis</strain>
    </source>
</reference>
<accession>A0A2H4ZUQ7</accession>
<dbReference type="OrthoDB" id="188002at2157"/>
<sequence>MTAVDLIDAVRDDQQTELSRLGSSKTLYADTRGEMDPDVVLAAAAAREQAAHATFDAWSDDDADDDAAALFADAADETAERGDSTDAEPVDRTPAMHDVLDDLDGTVQRLGGFVGWSLVDKKVKEQYTGFFTGQADPQTASTFRSAGSDVVDLREDAADLLDAVCESDDDWDAAEAAAIDVISTAYDEYFETLEDLGVNPKPVC</sequence>
<dbReference type="KEGG" id="hta:BVU17_01260"/>